<reference evidence="1 2" key="1">
    <citation type="submission" date="2019-03" db="EMBL/GenBank/DDBJ databases">
        <authorList>
            <consortium name="Pathogen Informatics"/>
        </authorList>
    </citation>
    <scope>NUCLEOTIDE SEQUENCE [LARGE SCALE GENOMIC DNA]</scope>
    <source>
        <strain evidence="1 2">5012STDY7312589</strain>
    </source>
</reference>
<dbReference type="AlphaFoldDB" id="A0AB74QV19"/>
<dbReference type="EMBL" id="CAAGWG010000021">
    <property type="protein sequence ID" value="VGD34999.1"/>
    <property type="molecule type" value="Genomic_DNA"/>
</dbReference>
<proteinExistence type="predicted"/>
<comment type="caution">
    <text evidence="1">The sequence shown here is derived from an EMBL/GenBank/DDBJ whole genome shotgun (WGS) entry which is preliminary data.</text>
</comment>
<accession>A0AB74QV19</accession>
<name>A0AB74QV19_KLEPN</name>
<dbReference type="Proteomes" id="UP000294876">
    <property type="component" value="Unassembled WGS sequence"/>
</dbReference>
<organism evidence="1 2">
    <name type="scientific">Klebsiella pneumoniae</name>
    <dbReference type="NCBI Taxonomy" id="573"/>
    <lineage>
        <taxon>Bacteria</taxon>
        <taxon>Pseudomonadati</taxon>
        <taxon>Pseudomonadota</taxon>
        <taxon>Gammaproteobacteria</taxon>
        <taxon>Enterobacterales</taxon>
        <taxon>Enterobacteriaceae</taxon>
        <taxon>Klebsiella/Raoultella group</taxon>
        <taxon>Klebsiella</taxon>
        <taxon>Klebsiella pneumoniae complex</taxon>
    </lineage>
</organism>
<evidence type="ECO:0000313" key="1">
    <source>
        <dbReference type="EMBL" id="VGD34999.1"/>
    </source>
</evidence>
<evidence type="ECO:0000313" key="2">
    <source>
        <dbReference type="Proteomes" id="UP000294876"/>
    </source>
</evidence>
<gene>
    <name evidence="1" type="ORF">SAMEA104567804_04489</name>
</gene>
<sequence length="35" mass="4020">MLLKLAAFDSETIIFRPVWALIMISKNDPLSSREI</sequence>
<protein>
    <submittedName>
        <fullName evidence="1">Uncharacterized protein</fullName>
    </submittedName>
</protein>